<dbReference type="HAMAP" id="MF_00138">
    <property type="entry name" value="GARS"/>
    <property type="match status" value="1"/>
</dbReference>
<dbReference type="Pfam" id="PF01071">
    <property type="entry name" value="GARS_A"/>
    <property type="match status" value="1"/>
</dbReference>
<comment type="similarity">
    <text evidence="11 14">Belongs to the GARS family.</text>
</comment>
<dbReference type="PANTHER" id="PTHR43472:SF1">
    <property type="entry name" value="PHOSPHORIBOSYLAMINE--GLYCINE LIGASE, CHLOROPLASTIC"/>
    <property type="match status" value="1"/>
</dbReference>
<dbReference type="GO" id="GO:0005524">
    <property type="term" value="F:ATP binding"/>
    <property type="evidence" value="ECO:0007669"/>
    <property type="project" value="UniProtKB-UniRule"/>
</dbReference>
<evidence type="ECO:0000256" key="5">
    <source>
        <dbReference type="ARBA" id="ARBA00022598"/>
    </source>
</evidence>
<evidence type="ECO:0000256" key="7">
    <source>
        <dbReference type="ARBA" id="ARBA00022741"/>
    </source>
</evidence>
<dbReference type="SUPFAM" id="SSF51246">
    <property type="entry name" value="Rudiment single hybrid motif"/>
    <property type="match status" value="1"/>
</dbReference>
<dbReference type="Proteomes" id="UP000077603">
    <property type="component" value="Chromosome"/>
</dbReference>
<dbReference type="EMBL" id="CP015614">
    <property type="protein sequence ID" value="ANF54829.1"/>
    <property type="molecule type" value="Genomic_DNA"/>
</dbReference>
<dbReference type="SMART" id="SM01210">
    <property type="entry name" value="GARS_C"/>
    <property type="match status" value="1"/>
</dbReference>
<dbReference type="AlphaFoldDB" id="A0A172Y6H9"/>
<keyword evidence="9 15" id="KW-0067">ATP-binding</keyword>
<dbReference type="GO" id="GO:0004637">
    <property type="term" value="F:phosphoribosylamine-glycine ligase activity"/>
    <property type="evidence" value="ECO:0007669"/>
    <property type="project" value="UniProtKB-UniRule"/>
</dbReference>
<evidence type="ECO:0000256" key="1">
    <source>
        <dbReference type="ARBA" id="ARBA00001936"/>
    </source>
</evidence>
<comment type="catalytic activity">
    <reaction evidence="14">
        <text>5-phospho-beta-D-ribosylamine + glycine + ATP = N(1)-(5-phospho-beta-D-ribosyl)glycinamide + ADP + phosphate + H(+)</text>
        <dbReference type="Rhea" id="RHEA:17453"/>
        <dbReference type="ChEBI" id="CHEBI:15378"/>
        <dbReference type="ChEBI" id="CHEBI:30616"/>
        <dbReference type="ChEBI" id="CHEBI:43474"/>
        <dbReference type="ChEBI" id="CHEBI:57305"/>
        <dbReference type="ChEBI" id="CHEBI:58681"/>
        <dbReference type="ChEBI" id="CHEBI:143788"/>
        <dbReference type="ChEBI" id="CHEBI:456216"/>
        <dbReference type="EC" id="6.3.4.13"/>
    </reaction>
</comment>
<dbReference type="SMART" id="SM01209">
    <property type="entry name" value="GARS_A"/>
    <property type="match status" value="1"/>
</dbReference>
<dbReference type="InterPro" id="IPR020562">
    <property type="entry name" value="PRibGlycinamide_synth_N"/>
</dbReference>
<evidence type="ECO:0000256" key="15">
    <source>
        <dbReference type="PROSITE-ProRule" id="PRU00409"/>
    </source>
</evidence>
<dbReference type="FunFam" id="3.40.50.20:FF:000006">
    <property type="entry name" value="Phosphoribosylamine--glycine ligase, chloroplastic"/>
    <property type="match status" value="1"/>
</dbReference>
<dbReference type="InterPro" id="IPR011054">
    <property type="entry name" value="Rudment_hybrid_motif"/>
</dbReference>
<dbReference type="Gene3D" id="3.30.1490.20">
    <property type="entry name" value="ATP-grasp fold, A domain"/>
    <property type="match status" value="1"/>
</dbReference>
<dbReference type="GO" id="GO:0046872">
    <property type="term" value="F:metal ion binding"/>
    <property type="evidence" value="ECO:0007669"/>
    <property type="project" value="UniProtKB-KW"/>
</dbReference>
<comment type="pathway">
    <text evidence="3 14">Purine metabolism; IMP biosynthesis via de novo pathway; N(1)-(5-phospho-D-ribosyl)glycinamide from 5-phospho-alpha-D-ribose 1-diphosphate: step 2/2.</text>
</comment>
<keyword evidence="10" id="KW-0464">Manganese</keyword>
<dbReference type="Gene3D" id="3.40.50.20">
    <property type="match status" value="1"/>
</dbReference>
<evidence type="ECO:0000259" key="16">
    <source>
        <dbReference type="PROSITE" id="PS50975"/>
    </source>
</evidence>
<dbReference type="InterPro" id="IPR020560">
    <property type="entry name" value="PRibGlycinamide_synth_C-dom"/>
</dbReference>
<dbReference type="InterPro" id="IPR037123">
    <property type="entry name" value="PRibGlycinamide_synth_C_sf"/>
</dbReference>
<dbReference type="InterPro" id="IPR016185">
    <property type="entry name" value="PreATP-grasp_dom_sf"/>
</dbReference>
<dbReference type="RefSeq" id="WP_025978353.1">
    <property type="nucleotide sequence ID" value="NZ_CP015614.1"/>
</dbReference>
<evidence type="ECO:0000256" key="2">
    <source>
        <dbReference type="ARBA" id="ARBA00001946"/>
    </source>
</evidence>
<dbReference type="STRING" id="588932.DA69_08790"/>
<dbReference type="PROSITE" id="PS00184">
    <property type="entry name" value="GARS"/>
    <property type="match status" value="1"/>
</dbReference>
<dbReference type="SUPFAM" id="SSF52440">
    <property type="entry name" value="PreATP-grasp domain"/>
    <property type="match status" value="1"/>
</dbReference>
<keyword evidence="8 14" id="KW-0658">Purine biosynthesis</keyword>
<comment type="cofactor">
    <cofactor evidence="2">
        <name>Mg(2+)</name>
        <dbReference type="ChEBI" id="CHEBI:18420"/>
    </cofactor>
</comment>
<dbReference type="PROSITE" id="PS50975">
    <property type="entry name" value="ATP_GRASP"/>
    <property type="match status" value="1"/>
</dbReference>
<dbReference type="GO" id="GO:0006189">
    <property type="term" value="P:'de novo' IMP biosynthetic process"/>
    <property type="evidence" value="ECO:0007669"/>
    <property type="project" value="UniProtKB-UniRule"/>
</dbReference>
<evidence type="ECO:0000256" key="14">
    <source>
        <dbReference type="HAMAP-Rule" id="MF_00138"/>
    </source>
</evidence>
<proteinExistence type="inferred from homology"/>
<dbReference type="EC" id="6.3.4.13" evidence="4 14"/>
<protein>
    <recommendedName>
        <fullName evidence="4 14">Phosphoribosylamine--glycine ligase</fullName>
        <ecNumber evidence="4 14">6.3.4.13</ecNumber>
    </recommendedName>
    <alternativeName>
        <fullName evidence="14">GARS</fullName>
    </alternativeName>
    <alternativeName>
        <fullName evidence="12 14">Glycinamide ribonucleotide synthetase</fullName>
    </alternativeName>
    <alternativeName>
        <fullName evidence="13 14">Phosphoribosylglycinamide synthetase</fullName>
    </alternativeName>
</protein>
<dbReference type="OrthoDB" id="9807240at2"/>
<organism evidence="17 18">
    <name type="scientific">Brevundimonas naejangsanensis</name>
    <dbReference type="NCBI Taxonomy" id="588932"/>
    <lineage>
        <taxon>Bacteria</taxon>
        <taxon>Pseudomonadati</taxon>
        <taxon>Pseudomonadota</taxon>
        <taxon>Alphaproteobacteria</taxon>
        <taxon>Caulobacterales</taxon>
        <taxon>Caulobacteraceae</taxon>
        <taxon>Brevundimonas</taxon>
    </lineage>
</organism>
<evidence type="ECO:0000256" key="10">
    <source>
        <dbReference type="ARBA" id="ARBA00023211"/>
    </source>
</evidence>
<dbReference type="UniPathway" id="UPA00074">
    <property type="reaction ID" value="UER00125"/>
</dbReference>
<sequence>MNILLVGSGGREHALAWKIAQSPLVTRLVVAPGNPGMASLGEMRPDLKATDAEGLAALAREMKADLVVVGPESALAEGLADRLEAAGIPCFGPTQAAAQLETSKAFSKAFLQRHGIPTAGYGVYEDVASAKAALDRYSAPYVIKADGLAAGKGVAISPDRADAEAEIERMLGGRFGSAGSRVVIEEFMDGEEGSLFVLSDGTRSVLFGGAQDHKRAFDGDLGPNTGGMGAYSPAPVFTAAFTEAANERVVVPTIQKMAEEGVPYRGVLYVGLMATAEGPKVVEFNARFGDPECQVLMMRLDGDVVPLLLACARGDLTQASAPAFKPGVVICVVLAAKGYPDSPLEGSVIRGADQDFGPHVQVFHAGTKLRDDGALAAAGGRVLNVCAYGDDVAQARERAYEAIAKIDWPGGFHRTDIGWRALEPR</sequence>
<comment type="cofactor">
    <cofactor evidence="1">
        <name>Mn(2+)</name>
        <dbReference type="ChEBI" id="CHEBI:29035"/>
    </cofactor>
</comment>
<evidence type="ECO:0000313" key="17">
    <source>
        <dbReference type="EMBL" id="ANF54829.1"/>
    </source>
</evidence>
<dbReference type="Gene3D" id="3.30.470.20">
    <property type="entry name" value="ATP-grasp fold, B domain"/>
    <property type="match status" value="1"/>
</dbReference>
<dbReference type="PANTHER" id="PTHR43472">
    <property type="entry name" value="PHOSPHORIBOSYLAMINE--GLYCINE LIGASE"/>
    <property type="match status" value="1"/>
</dbReference>
<dbReference type="InterPro" id="IPR011761">
    <property type="entry name" value="ATP-grasp"/>
</dbReference>
<dbReference type="InterPro" id="IPR000115">
    <property type="entry name" value="PRibGlycinamide_synth"/>
</dbReference>
<dbReference type="GO" id="GO:0009113">
    <property type="term" value="P:purine nucleobase biosynthetic process"/>
    <property type="evidence" value="ECO:0007669"/>
    <property type="project" value="InterPro"/>
</dbReference>
<dbReference type="NCBIfam" id="TIGR00877">
    <property type="entry name" value="purD"/>
    <property type="match status" value="1"/>
</dbReference>
<evidence type="ECO:0000256" key="4">
    <source>
        <dbReference type="ARBA" id="ARBA00013255"/>
    </source>
</evidence>
<reference evidence="17 18" key="1">
    <citation type="journal article" date="2014" name="Genome Announc.">
        <title>Genome Sequence of a Promising Hydrogen-Producing Facultative Anaerobic Bacterium, Brevundimonas naejangsanensis Strain B1.</title>
        <authorList>
            <person name="Su H."/>
            <person name="Zhang T."/>
            <person name="Bao M."/>
            <person name="Jiang Y."/>
            <person name="Wang Y."/>
            <person name="Tan T."/>
        </authorList>
    </citation>
    <scope>NUCLEOTIDE SEQUENCE [LARGE SCALE GENOMIC DNA]</scope>
    <source>
        <strain evidence="17 18">B1</strain>
    </source>
</reference>
<evidence type="ECO:0000256" key="9">
    <source>
        <dbReference type="ARBA" id="ARBA00022840"/>
    </source>
</evidence>
<keyword evidence="7 15" id="KW-0547">Nucleotide-binding</keyword>
<evidence type="ECO:0000256" key="8">
    <source>
        <dbReference type="ARBA" id="ARBA00022755"/>
    </source>
</evidence>
<keyword evidence="6" id="KW-0479">Metal-binding</keyword>
<dbReference type="SUPFAM" id="SSF56059">
    <property type="entry name" value="Glutathione synthetase ATP-binding domain-like"/>
    <property type="match status" value="1"/>
</dbReference>
<evidence type="ECO:0000256" key="13">
    <source>
        <dbReference type="ARBA" id="ARBA00042864"/>
    </source>
</evidence>
<evidence type="ECO:0000256" key="11">
    <source>
        <dbReference type="ARBA" id="ARBA00038345"/>
    </source>
</evidence>
<dbReference type="Pfam" id="PF02844">
    <property type="entry name" value="GARS_N"/>
    <property type="match status" value="1"/>
</dbReference>
<name>A0A172Y6H9_9CAUL</name>
<evidence type="ECO:0000256" key="6">
    <source>
        <dbReference type="ARBA" id="ARBA00022723"/>
    </source>
</evidence>
<evidence type="ECO:0000313" key="18">
    <source>
        <dbReference type="Proteomes" id="UP000077603"/>
    </source>
</evidence>
<dbReference type="InterPro" id="IPR020561">
    <property type="entry name" value="PRibGlycinamid_synth_ATP-grasp"/>
</dbReference>
<keyword evidence="5 14" id="KW-0436">Ligase</keyword>
<keyword evidence="18" id="KW-1185">Reference proteome</keyword>
<dbReference type="KEGG" id="bne:DA69_08790"/>
<dbReference type="eggNOG" id="COG0151">
    <property type="taxonomic scope" value="Bacteria"/>
</dbReference>
<accession>A0A172Y6H9</accession>
<dbReference type="InterPro" id="IPR013815">
    <property type="entry name" value="ATP_grasp_subdomain_1"/>
</dbReference>
<dbReference type="Gene3D" id="3.90.600.10">
    <property type="entry name" value="Phosphoribosylglycinamide synthetase, C-terminal domain"/>
    <property type="match status" value="1"/>
</dbReference>
<evidence type="ECO:0000256" key="12">
    <source>
        <dbReference type="ARBA" id="ARBA00042242"/>
    </source>
</evidence>
<gene>
    <name evidence="14" type="primary">purD</name>
    <name evidence="17" type="ORF">DA69_08790</name>
</gene>
<dbReference type="InterPro" id="IPR020559">
    <property type="entry name" value="PRibGlycinamide_synth_CS"/>
</dbReference>
<feature type="domain" description="ATP-grasp" evidence="16">
    <location>
        <begin position="108"/>
        <end position="313"/>
    </location>
</feature>
<evidence type="ECO:0000256" key="3">
    <source>
        <dbReference type="ARBA" id="ARBA00005174"/>
    </source>
</evidence>
<dbReference type="Pfam" id="PF02843">
    <property type="entry name" value="GARS_C"/>
    <property type="match status" value="1"/>
</dbReference>